<dbReference type="EMBL" id="PJCH01000015">
    <property type="protein sequence ID" value="PQA86244.1"/>
    <property type="molecule type" value="Genomic_DNA"/>
</dbReference>
<dbReference type="AlphaFoldDB" id="A0A2S7K157"/>
<dbReference type="PANTHER" id="PTHR11559">
    <property type="entry name" value="CARBOXYLESTERASE"/>
    <property type="match status" value="1"/>
</dbReference>
<dbReference type="PROSITE" id="PS51257">
    <property type="entry name" value="PROKAR_LIPOPROTEIN"/>
    <property type="match status" value="1"/>
</dbReference>
<comment type="similarity">
    <text evidence="1 3">Belongs to the type-B carboxylesterase/lipase family.</text>
</comment>
<evidence type="ECO:0000256" key="3">
    <source>
        <dbReference type="RuleBase" id="RU361235"/>
    </source>
</evidence>
<proteinExistence type="inferred from homology"/>
<keyword evidence="6" id="KW-1185">Reference proteome</keyword>
<evidence type="ECO:0000256" key="1">
    <source>
        <dbReference type="ARBA" id="ARBA00005964"/>
    </source>
</evidence>
<comment type="caution">
    <text evidence="5">The sequence shown here is derived from an EMBL/GenBank/DDBJ whole genome shotgun (WGS) entry which is preliminary data.</text>
</comment>
<evidence type="ECO:0000259" key="4">
    <source>
        <dbReference type="Pfam" id="PF00135"/>
    </source>
</evidence>
<dbReference type="PROSITE" id="PS00941">
    <property type="entry name" value="CARBOXYLESTERASE_B_2"/>
    <property type="match status" value="1"/>
</dbReference>
<dbReference type="InterPro" id="IPR050309">
    <property type="entry name" value="Type-B_Carboxylest/Lipase"/>
</dbReference>
<dbReference type="InterPro" id="IPR029058">
    <property type="entry name" value="AB_hydrolase_fold"/>
</dbReference>
<sequence length="544" mass="58061">MADPALRAVFLVAAAFLSACSHVEAAGKNTPVVELGSVRLEGSVEDGAQSFKGIPYAAPPVGDLRWRPPQPPSDLPQSQSYEARAFRSDCMQIPFESIVGTPINTEPSEDCLYLNVWRPADTDVGANLPVIVWIHGGGFVNGGSSQDIYDGAAMARGDVIFVTFNYRLGRFGFFAHPALSAEGKGPSGNYGFMDQIAALNWVKGNISAFGGDPDNVTVIGESAGGVSVLNLMVSPAARGLFQRAVVMSGGGRTIRGFGGRHIRESRIGVASAEEIGVNFARAAGINSEGKAVLEALRALTAEKVLGDLNLRTLFVQDPLSPQFPGGPFVDDGIITGEIEDLIGGENAFSGPLMIGTTSADMGFAAAPTKPLLFATFGQYAKEARAVYDPAGEMGLKNLVDMVGADRVMHEPARHVARRHSDFGAAVYLYRFHYVADAVRDKWDGARHASEIPYFFGTVGIRYGDETTTQDLSVQRLANGYLLNFAKTGDPNGAALNNWPTFHPREILLKFTQEGEASAGADPWAQRLDVVEAARSVSRNSSDNQ</sequence>
<dbReference type="InterPro" id="IPR002018">
    <property type="entry name" value="CarbesteraseB"/>
</dbReference>
<evidence type="ECO:0000313" key="5">
    <source>
        <dbReference type="EMBL" id="PQA86244.1"/>
    </source>
</evidence>
<dbReference type="RefSeq" id="WP_104831456.1">
    <property type="nucleotide sequence ID" value="NZ_PJCH01000015.1"/>
</dbReference>
<protein>
    <recommendedName>
        <fullName evidence="3">Carboxylic ester hydrolase</fullName>
        <ecNumber evidence="3">3.1.1.-</ecNumber>
    </recommendedName>
</protein>
<organism evidence="5 6">
    <name type="scientific">Hyphococcus luteus</name>
    <dbReference type="NCBI Taxonomy" id="2058213"/>
    <lineage>
        <taxon>Bacteria</taxon>
        <taxon>Pseudomonadati</taxon>
        <taxon>Pseudomonadota</taxon>
        <taxon>Alphaproteobacteria</taxon>
        <taxon>Parvularculales</taxon>
        <taxon>Parvularculaceae</taxon>
        <taxon>Hyphococcus</taxon>
    </lineage>
</organism>
<feature type="chain" id="PRO_5015371065" description="Carboxylic ester hydrolase" evidence="3">
    <location>
        <begin position="26"/>
        <end position="544"/>
    </location>
</feature>
<accession>A0A2S7K157</accession>
<dbReference type="GO" id="GO:0004104">
    <property type="term" value="F:cholinesterase activity"/>
    <property type="evidence" value="ECO:0007669"/>
    <property type="project" value="InterPro"/>
</dbReference>
<name>A0A2S7K157_9PROT</name>
<reference evidence="5 6" key="1">
    <citation type="submission" date="2017-12" db="EMBL/GenBank/DDBJ databases">
        <authorList>
            <person name="Hurst M.R.H."/>
        </authorList>
    </citation>
    <scope>NUCLEOTIDE SEQUENCE [LARGE SCALE GENOMIC DNA]</scope>
    <source>
        <strain evidence="5 6">SY-3-19</strain>
    </source>
</reference>
<feature type="domain" description="Carboxylesterase type B" evidence="4">
    <location>
        <begin position="31"/>
        <end position="505"/>
    </location>
</feature>
<evidence type="ECO:0000313" key="6">
    <source>
        <dbReference type="Proteomes" id="UP000239504"/>
    </source>
</evidence>
<dbReference type="InterPro" id="IPR019819">
    <property type="entry name" value="Carboxylesterase_B_CS"/>
</dbReference>
<evidence type="ECO:0000256" key="2">
    <source>
        <dbReference type="ARBA" id="ARBA00022801"/>
    </source>
</evidence>
<dbReference type="Gene3D" id="3.40.50.1820">
    <property type="entry name" value="alpha/beta hydrolase"/>
    <property type="match status" value="1"/>
</dbReference>
<dbReference type="EC" id="3.1.1.-" evidence="3"/>
<feature type="signal peptide" evidence="3">
    <location>
        <begin position="1"/>
        <end position="25"/>
    </location>
</feature>
<dbReference type="InterPro" id="IPR019826">
    <property type="entry name" value="Carboxylesterase_B_AS"/>
</dbReference>
<keyword evidence="2 3" id="KW-0378">Hydrolase</keyword>
<dbReference type="InterPro" id="IPR000997">
    <property type="entry name" value="Cholinesterase"/>
</dbReference>
<keyword evidence="3" id="KW-0732">Signal</keyword>
<gene>
    <name evidence="5" type="ORF">CW354_18010</name>
</gene>
<dbReference type="PRINTS" id="PR00878">
    <property type="entry name" value="CHOLNESTRASE"/>
</dbReference>
<dbReference type="Proteomes" id="UP000239504">
    <property type="component" value="Unassembled WGS sequence"/>
</dbReference>
<dbReference type="PROSITE" id="PS00122">
    <property type="entry name" value="CARBOXYLESTERASE_B_1"/>
    <property type="match status" value="1"/>
</dbReference>
<dbReference type="OrthoDB" id="9775851at2"/>
<dbReference type="Pfam" id="PF00135">
    <property type="entry name" value="COesterase"/>
    <property type="match status" value="1"/>
</dbReference>
<dbReference type="SUPFAM" id="SSF53474">
    <property type="entry name" value="alpha/beta-Hydrolases"/>
    <property type="match status" value="1"/>
</dbReference>